<dbReference type="Proteomes" id="UP000005632">
    <property type="component" value="Chromosome"/>
</dbReference>
<dbReference type="SUPFAM" id="SSF53850">
    <property type="entry name" value="Periplasmic binding protein-like II"/>
    <property type="match status" value="1"/>
</dbReference>
<feature type="signal peptide" evidence="3">
    <location>
        <begin position="1"/>
        <end position="21"/>
    </location>
</feature>
<gene>
    <name evidence="4" type="ordered locus">SpiGrapes_0319</name>
</gene>
<dbReference type="STRING" id="158190.SpiGrapes_0319"/>
<evidence type="ECO:0000313" key="4">
    <source>
        <dbReference type="EMBL" id="AEV28178.1"/>
    </source>
</evidence>
<evidence type="ECO:0000256" key="3">
    <source>
        <dbReference type="SAM" id="SignalP"/>
    </source>
</evidence>
<reference evidence="4 5" key="1">
    <citation type="submission" date="2011-11" db="EMBL/GenBank/DDBJ databases">
        <title>Complete sequence of Spirochaeta sp. grapes.</title>
        <authorList>
            <consortium name="US DOE Joint Genome Institute"/>
            <person name="Lucas S."/>
            <person name="Han J."/>
            <person name="Lapidus A."/>
            <person name="Cheng J.-F."/>
            <person name="Goodwin L."/>
            <person name="Pitluck S."/>
            <person name="Peters L."/>
            <person name="Ovchinnikova G."/>
            <person name="Munk A.C."/>
            <person name="Detter J.C."/>
            <person name="Han C."/>
            <person name="Tapia R."/>
            <person name="Land M."/>
            <person name="Hauser L."/>
            <person name="Kyrpides N."/>
            <person name="Ivanova N."/>
            <person name="Pagani I."/>
            <person name="Ritalahtilisa K."/>
            <person name="Loeffler F."/>
            <person name="Woyke T."/>
        </authorList>
    </citation>
    <scope>NUCLEOTIDE SEQUENCE [LARGE SCALE GENOMIC DNA]</scope>
    <source>
        <strain evidence="5">ATCC BAA-1885 / DSM 22778 / Grapes</strain>
    </source>
</reference>
<dbReference type="EMBL" id="CP003155">
    <property type="protein sequence ID" value="AEV28178.1"/>
    <property type="molecule type" value="Genomic_DNA"/>
</dbReference>
<accession>G8QV02</accession>
<comment type="subcellular location">
    <subcellularLocation>
        <location evidence="1">Periplasm</location>
    </subcellularLocation>
</comment>
<dbReference type="GO" id="GO:0042597">
    <property type="term" value="C:periplasmic space"/>
    <property type="evidence" value="ECO:0007669"/>
    <property type="project" value="UniProtKB-SubCell"/>
</dbReference>
<dbReference type="Gene3D" id="3.40.190.10">
    <property type="entry name" value="Periplasmic binding protein-like II"/>
    <property type="match status" value="2"/>
</dbReference>
<feature type="chain" id="PRO_5003515084" evidence="3">
    <location>
        <begin position="22"/>
        <end position="436"/>
    </location>
</feature>
<dbReference type="Pfam" id="PF01547">
    <property type="entry name" value="SBP_bac_1"/>
    <property type="match status" value="1"/>
</dbReference>
<keyword evidence="3" id="KW-0732">Signal</keyword>
<proteinExistence type="inferred from homology"/>
<name>G8QV02_SPHPG</name>
<evidence type="ECO:0000256" key="1">
    <source>
        <dbReference type="ARBA" id="ARBA00004418"/>
    </source>
</evidence>
<sequence>MKKTFVVLLIMCLLAGSAIFAAGTKESGASSDGKIHLRTYMQIEPADSQYAGHNAIMEGFAAKYPNIVLDSEYASGESFHQKFQAMAASKQMPDVFTVYGGARTGYITEAGLAMDIGKEYLTDDFKSQYSAATWSAQGMNGEFWMVPPSLAVCHTVYSNDAILKQLGLTFPETYAEWLAQVPVIKAAGFYPVSMGNKDQWVVNSWLLSLLVDRLGGPEWFMKAAKGQASFTEKPFVRSLEIIKEMTDKGMFSPGVNQMSNSEADQEFYQKKSVYLIDAGWRTSGMDKDLSATMQNGISMHVFPAIAGEVRHNTSTATVSEGFGINSALKGTEKADAAWKFIQYYTGSEGAAIRAQHGEVPTYKLDLNSIKLATMQAKFAQFQSTHEMGYVFDAVMGSEGVSMLNQDIQAMMLGNGTPADIAATYEAYVAKNDSNRI</sequence>
<keyword evidence="4" id="KW-0762">Sugar transport</keyword>
<dbReference type="OrthoDB" id="9798191at2"/>
<dbReference type="AlphaFoldDB" id="G8QV02"/>
<dbReference type="eggNOG" id="COG1653">
    <property type="taxonomic scope" value="Bacteria"/>
</dbReference>
<dbReference type="HOGENOM" id="CLU_031285_12_0_12"/>
<dbReference type="PANTHER" id="PTHR43649">
    <property type="entry name" value="ARABINOSE-BINDING PROTEIN-RELATED"/>
    <property type="match status" value="1"/>
</dbReference>
<evidence type="ECO:0000256" key="2">
    <source>
        <dbReference type="ARBA" id="ARBA00008520"/>
    </source>
</evidence>
<dbReference type="InterPro" id="IPR050490">
    <property type="entry name" value="Bact_solute-bd_prot1"/>
</dbReference>
<keyword evidence="5" id="KW-1185">Reference proteome</keyword>
<evidence type="ECO:0000313" key="5">
    <source>
        <dbReference type="Proteomes" id="UP000005632"/>
    </source>
</evidence>
<organism evidence="4 5">
    <name type="scientific">Sphaerochaeta pleomorpha (strain ATCC BAA-1885 / DSM 22778 / Grapes)</name>
    <dbReference type="NCBI Taxonomy" id="158190"/>
    <lineage>
        <taxon>Bacteria</taxon>
        <taxon>Pseudomonadati</taxon>
        <taxon>Spirochaetota</taxon>
        <taxon>Spirochaetia</taxon>
        <taxon>Spirochaetales</taxon>
        <taxon>Sphaerochaetaceae</taxon>
        <taxon>Sphaerochaeta</taxon>
    </lineage>
</organism>
<dbReference type="InterPro" id="IPR006059">
    <property type="entry name" value="SBP"/>
</dbReference>
<comment type="similarity">
    <text evidence="2">Belongs to the bacterial solute-binding protein 1 family.</text>
</comment>
<dbReference type="KEGG" id="sgp:SpiGrapes_0319"/>
<protein>
    <submittedName>
        <fullName evidence="4">ABC-type sugar transport system, periplasmic component</fullName>
    </submittedName>
</protein>
<dbReference type="RefSeq" id="WP_014269027.1">
    <property type="nucleotide sequence ID" value="NC_016633.1"/>
</dbReference>
<keyword evidence="4" id="KW-0813">Transport</keyword>